<dbReference type="STRING" id="1838286.Verru16b_01602"/>
<dbReference type="RefSeq" id="WP_069961777.1">
    <property type="nucleotide sequence ID" value="NZ_CP016094.1"/>
</dbReference>
<dbReference type="Gene3D" id="3.40.50.150">
    <property type="entry name" value="Vaccinia Virus protein VP39"/>
    <property type="match status" value="1"/>
</dbReference>
<dbReference type="SUPFAM" id="SSF53335">
    <property type="entry name" value="S-adenosyl-L-methionine-dependent methyltransferases"/>
    <property type="match status" value="1"/>
</dbReference>
<dbReference type="Pfam" id="PF13489">
    <property type="entry name" value="Methyltransf_23"/>
    <property type="match status" value="1"/>
</dbReference>
<protein>
    <recommendedName>
        <fullName evidence="3">Methyltransferase type 11 domain-containing protein</fullName>
    </recommendedName>
</protein>
<keyword evidence="2" id="KW-1185">Reference proteome</keyword>
<gene>
    <name evidence="1" type="ORF">Verru16b_01602</name>
</gene>
<dbReference type="KEGG" id="obg:Verru16b_01602"/>
<dbReference type="InterPro" id="IPR029063">
    <property type="entry name" value="SAM-dependent_MTases_sf"/>
</dbReference>
<accession>A0A1D8AUH2</accession>
<name>A0A1D8AUH2_9BACT</name>
<reference evidence="1 2" key="1">
    <citation type="submission" date="2016-06" db="EMBL/GenBank/DDBJ databases">
        <title>Three novel species with peptidoglycan cell walls form the new genus Lacunisphaera gen. nov. in the family Opitutaceae of the verrucomicrobial subdivision 4.</title>
        <authorList>
            <person name="Rast P."/>
            <person name="Gloeckner I."/>
            <person name="Jogler M."/>
            <person name="Boedeker C."/>
            <person name="Jeske O."/>
            <person name="Wiegand S."/>
            <person name="Reinhardt R."/>
            <person name="Schumann P."/>
            <person name="Rohde M."/>
            <person name="Spring S."/>
            <person name="Gloeckner F.O."/>
            <person name="Jogler C."/>
        </authorList>
    </citation>
    <scope>NUCLEOTIDE SEQUENCE [LARGE SCALE GENOMIC DNA]</scope>
    <source>
        <strain evidence="1 2">IG16b</strain>
    </source>
</reference>
<evidence type="ECO:0000313" key="1">
    <source>
        <dbReference type="EMBL" id="AOS44539.1"/>
    </source>
</evidence>
<evidence type="ECO:0008006" key="3">
    <source>
        <dbReference type="Google" id="ProtNLM"/>
    </source>
</evidence>
<evidence type="ECO:0000313" key="2">
    <source>
        <dbReference type="Proteomes" id="UP000095228"/>
    </source>
</evidence>
<dbReference type="OrthoDB" id="8769632at2"/>
<sequence length="252" mass="27247">MSEAEQTYDLAHLGGSAVKWRDSAALRAVYGDILRGMQAACGPGPTLEIGSGIGVAREVCPDWVLSDVVATPHVSRAVSAYEIPAEAWGNIVAFDVLHHLREPLRFFASAADALRPGGRIVLTEPAGTPGGCLFYRLFHPEPCLPAEIIPPYSFAADEDGLFANMGMAHALFGRERIRFARILQDFGLRVVTVRYRDLLAYPATGGFSRPALLPAPVLRGMLTLESALPQAMLRLLALRMLVVLERAPTKSA</sequence>
<proteinExistence type="predicted"/>
<dbReference type="EMBL" id="CP016094">
    <property type="protein sequence ID" value="AOS44539.1"/>
    <property type="molecule type" value="Genomic_DNA"/>
</dbReference>
<organism evidence="1 2">
    <name type="scientific">Lacunisphaera limnophila</name>
    <dbReference type="NCBI Taxonomy" id="1838286"/>
    <lineage>
        <taxon>Bacteria</taxon>
        <taxon>Pseudomonadati</taxon>
        <taxon>Verrucomicrobiota</taxon>
        <taxon>Opitutia</taxon>
        <taxon>Opitutales</taxon>
        <taxon>Opitutaceae</taxon>
        <taxon>Lacunisphaera</taxon>
    </lineage>
</organism>
<dbReference type="AlphaFoldDB" id="A0A1D8AUH2"/>
<dbReference type="Proteomes" id="UP000095228">
    <property type="component" value="Chromosome"/>
</dbReference>